<organism evidence="3 4">
    <name type="scientific">Streptomyces solicathayae</name>
    <dbReference type="NCBI Taxonomy" id="3081768"/>
    <lineage>
        <taxon>Bacteria</taxon>
        <taxon>Bacillati</taxon>
        <taxon>Actinomycetota</taxon>
        <taxon>Actinomycetes</taxon>
        <taxon>Kitasatosporales</taxon>
        <taxon>Streptomycetaceae</taxon>
        <taxon>Streptomyces</taxon>
    </lineage>
</organism>
<evidence type="ECO:0000256" key="1">
    <source>
        <dbReference type="SAM" id="MobiDB-lite"/>
    </source>
</evidence>
<dbReference type="Proteomes" id="UP001301731">
    <property type="component" value="Chromosome"/>
</dbReference>
<dbReference type="PANTHER" id="PTHR42852:SF17">
    <property type="entry name" value="THIOREDOXIN-LIKE PROTEIN HI_1115"/>
    <property type="match status" value="1"/>
</dbReference>
<name>A0ABZ0LLX9_9ACTN</name>
<dbReference type="PANTHER" id="PTHR42852">
    <property type="entry name" value="THIOL:DISULFIDE INTERCHANGE PROTEIN DSBE"/>
    <property type="match status" value="1"/>
</dbReference>
<dbReference type="EMBL" id="CP137573">
    <property type="protein sequence ID" value="WOX20300.1"/>
    <property type="molecule type" value="Genomic_DNA"/>
</dbReference>
<reference evidence="3 4" key="1">
    <citation type="submission" date="2023-10" db="EMBL/GenBank/DDBJ databases">
        <title>The genome sequence of Streptomyces sp. HUAS YS2.</title>
        <authorList>
            <person name="Mo P."/>
        </authorList>
    </citation>
    <scope>NUCLEOTIDE SEQUENCE [LARGE SCALE GENOMIC DNA]</scope>
    <source>
        <strain evidence="3 4">HUAS YS2</strain>
    </source>
</reference>
<evidence type="ECO:0000259" key="2">
    <source>
        <dbReference type="Pfam" id="PF08534"/>
    </source>
</evidence>
<dbReference type="InterPro" id="IPR013740">
    <property type="entry name" value="Redoxin"/>
</dbReference>
<gene>
    <name evidence="3" type="ORF">R2D22_02400</name>
</gene>
<dbReference type="RefSeq" id="WP_318100748.1">
    <property type="nucleotide sequence ID" value="NZ_CP137573.1"/>
</dbReference>
<keyword evidence="4" id="KW-1185">Reference proteome</keyword>
<dbReference type="Gene3D" id="3.40.30.10">
    <property type="entry name" value="Glutaredoxin"/>
    <property type="match status" value="1"/>
</dbReference>
<feature type="domain" description="Redoxin" evidence="2">
    <location>
        <begin position="48"/>
        <end position="171"/>
    </location>
</feature>
<feature type="region of interest" description="Disordered" evidence="1">
    <location>
        <begin position="34"/>
        <end position="53"/>
    </location>
</feature>
<accession>A0ABZ0LLX9</accession>
<protein>
    <submittedName>
        <fullName evidence="3">TlpA disulfide reductase family protein</fullName>
    </submittedName>
</protein>
<dbReference type="SUPFAM" id="SSF52833">
    <property type="entry name" value="Thioredoxin-like"/>
    <property type="match status" value="1"/>
</dbReference>
<dbReference type="CDD" id="cd02966">
    <property type="entry name" value="TlpA_like_family"/>
    <property type="match status" value="1"/>
</dbReference>
<dbReference type="Pfam" id="PF08534">
    <property type="entry name" value="Redoxin"/>
    <property type="match status" value="1"/>
</dbReference>
<dbReference type="InterPro" id="IPR050553">
    <property type="entry name" value="Thioredoxin_ResA/DsbE_sf"/>
</dbReference>
<proteinExistence type="predicted"/>
<evidence type="ECO:0000313" key="3">
    <source>
        <dbReference type="EMBL" id="WOX20300.1"/>
    </source>
</evidence>
<evidence type="ECO:0000313" key="4">
    <source>
        <dbReference type="Proteomes" id="UP001301731"/>
    </source>
</evidence>
<sequence length="178" mass="18515">MVFLVAGVILVGALGLLNLALSLAIVRRLRRQEEQRRVDPHAPSGPEVGTKLPTFSSPTLDGEVFASESLAGGAAALSFITTSCGACDEFVADMPEFASRTGLDDSRIVVVIAGEQGKARQMADRLDGLATVVFEEAPGDISSLYSITATPTTVIADADQYVTATHTGSKPALQALPA</sequence>
<dbReference type="InterPro" id="IPR036249">
    <property type="entry name" value="Thioredoxin-like_sf"/>
</dbReference>